<keyword evidence="4" id="KW-1185">Reference proteome</keyword>
<dbReference type="PANTHER" id="PTHR35901:SF1">
    <property type="entry name" value="EXONUCLEASE VAPC9"/>
    <property type="match status" value="1"/>
</dbReference>
<organism evidence="3 4">
    <name type="scientific">Brasilonema bromeliae SPC951</name>
    <dbReference type="NCBI Taxonomy" id="385972"/>
    <lineage>
        <taxon>Bacteria</taxon>
        <taxon>Bacillati</taxon>
        <taxon>Cyanobacteriota</taxon>
        <taxon>Cyanophyceae</taxon>
        <taxon>Nostocales</taxon>
        <taxon>Scytonemataceae</taxon>
        <taxon>Brasilonema</taxon>
        <taxon>Bromeliae group (in: Brasilonema)</taxon>
    </lineage>
</organism>
<dbReference type="PANTHER" id="PTHR35901">
    <property type="entry name" value="RIBONUCLEASE VAPC3"/>
    <property type="match status" value="1"/>
</dbReference>
<evidence type="ECO:0000259" key="2">
    <source>
        <dbReference type="Pfam" id="PF01850"/>
    </source>
</evidence>
<reference evidence="3 4" key="1">
    <citation type="submission" date="2018-06" db="EMBL/GenBank/DDBJ databases">
        <title>Comparative genomics of Brasilonema spp. strains.</title>
        <authorList>
            <person name="Alvarenga D.O."/>
            <person name="Fiore M.F."/>
            <person name="Varani A.M."/>
        </authorList>
    </citation>
    <scope>NUCLEOTIDE SEQUENCE [LARGE SCALE GENOMIC DNA]</scope>
    <source>
        <strain evidence="3 4">SPC951</strain>
    </source>
</reference>
<dbReference type="EMBL" id="QMEB01000230">
    <property type="protein sequence ID" value="NMG22190.1"/>
    <property type="molecule type" value="Genomic_DNA"/>
</dbReference>
<gene>
    <name evidence="3" type="ORF">DP116_23145</name>
</gene>
<dbReference type="Pfam" id="PF01850">
    <property type="entry name" value="PIN"/>
    <property type="match status" value="1"/>
</dbReference>
<dbReference type="InterPro" id="IPR044153">
    <property type="entry name" value="PIN_Pae0151-like"/>
</dbReference>
<dbReference type="CDD" id="cd09873">
    <property type="entry name" value="PIN_Pae0151-like"/>
    <property type="match status" value="1"/>
</dbReference>
<evidence type="ECO:0000313" key="4">
    <source>
        <dbReference type="Proteomes" id="UP000718564"/>
    </source>
</evidence>
<dbReference type="SUPFAM" id="SSF88723">
    <property type="entry name" value="PIN domain-like"/>
    <property type="match status" value="1"/>
</dbReference>
<feature type="domain" description="PIN" evidence="2">
    <location>
        <begin position="2"/>
        <end position="117"/>
    </location>
</feature>
<proteinExistence type="predicted"/>
<dbReference type="InterPro" id="IPR029060">
    <property type="entry name" value="PIN-like_dom_sf"/>
</dbReference>
<dbReference type="Gene3D" id="3.40.50.1010">
    <property type="entry name" value="5'-nuclease"/>
    <property type="match status" value="1"/>
</dbReference>
<dbReference type="InterPro" id="IPR051619">
    <property type="entry name" value="TypeII_TA_RNase_PINc/VapC"/>
</dbReference>
<evidence type="ECO:0000256" key="1">
    <source>
        <dbReference type="ARBA" id="ARBA00022842"/>
    </source>
</evidence>
<keyword evidence="1" id="KW-0460">Magnesium</keyword>
<protein>
    <submittedName>
        <fullName evidence="3">VapC toxin family PIN domain ribonuclease</fullName>
    </submittedName>
</protein>
<dbReference type="RefSeq" id="WP_169157402.1">
    <property type="nucleotide sequence ID" value="NZ_CAWPJE010000228.1"/>
</dbReference>
<dbReference type="InterPro" id="IPR002716">
    <property type="entry name" value="PIN_dom"/>
</dbReference>
<sequence>MIVVDTNVIAYFFLQGEQTQQAEAVYEQDPQWVAPYLWRSEFRNVLALYLRQGYLCLEDAIQIYQEAETLMQQGEYAIDAIAVLQLTFESGCSAYDCEYVVLAQQLGVPLITADRKLIASFPLVAIPMATFLQNLA</sequence>
<evidence type="ECO:0000313" key="3">
    <source>
        <dbReference type="EMBL" id="NMG22190.1"/>
    </source>
</evidence>
<comment type="caution">
    <text evidence="3">The sequence shown here is derived from an EMBL/GenBank/DDBJ whole genome shotgun (WGS) entry which is preliminary data.</text>
</comment>
<accession>A0ABX1PFC5</accession>
<dbReference type="Proteomes" id="UP000718564">
    <property type="component" value="Unassembled WGS sequence"/>
</dbReference>
<name>A0ABX1PFC5_9CYAN</name>